<accession>A0ACB7TDV8</accession>
<dbReference type="EMBL" id="CM023481">
    <property type="protein sequence ID" value="KAH6944328.1"/>
    <property type="molecule type" value="Genomic_DNA"/>
</dbReference>
<sequence length="138" mass="15815">MEAQDCLRPFLHGGNEGGSFAYFGGHRRCRGNSARCFQGAPREHALRLSHPHRDKRQRGSARETEARDKAQIKACKRHTPSRHRDSRPYTEPSIVPGAYVRQGWIMDSGVSAKARRRLRRQGRLLRTAPRRNGGEQRF</sequence>
<proteinExistence type="predicted"/>
<dbReference type="Proteomes" id="UP000821845">
    <property type="component" value="Chromosome 1"/>
</dbReference>
<name>A0ACB7TDV8_HYAAI</name>
<organism evidence="1 2">
    <name type="scientific">Hyalomma asiaticum</name>
    <name type="common">Tick</name>
    <dbReference type="NCBI Taxonomy" id="266040"/>
    <lineage>
        <taxon>Eukaryota</taxon>
        <taxon>Metazoa</taxon>
        <taxon>Ecdysozoa</taxon>
        <taxon>Arthropoda</taxon>
        <taxon>Chelicerata</taxon>
        <taxon>Arachnida</taxon>
        <taxon>Acari</taxon>
        <taxon>Parasitiformes</taxon>
        <taxon>Ixodida</taxon>
        <taxon>Ixodoidea</taxon>
        <taxon>Ixodidae</taxon>
        <taxon>Hyalomminae</taxon>
        <taxon>Hyalomma</taxon>
    </lineage>
</organism>
<keyword evidence="2" id="KW-1185">Reference proteome</keyword>
<protein>
    <submittedName>
        <fullName evidence="1">Uncharacterized protein</fullName>
    </submittedName>
</protein>
<reference evidence="1" key="1">
    <citation type="submission" date="2020-05" db="EMBL/GenBank/DDBJ databases">
        <title>Large-scale comparative analyses of tick genomes elucidate their genetic diversity and vector capacities.</title>
        <authorList>
            <person name="Jia N."/>
            <person name="Wang J."/>
            <person name="Shi W."/>
            <person name="Du L."/>
            <person name="Sun Y."/>
            <person name="Zhan W."/>
            <person name="Jiang J."/>
            <person name="Wang Q."/>
            <person name="Zhang B."/>
            <person name="Ji P."/>
            <person name="Sakyi L.B."/>
            <person name="Cui X."/>
            <person name="Yuan T."/>
            <person name="Jiang B."/>
            <person name="Yang W."/>
            <person name="Lam T.T.-Y."/>
            <person name="Chang Q."/>
            <person name="Ding S."/>
            <person name="Wang X."/>
            <person name="Zhu J."/>
            <person name="Ruan X."/>
            <person name="Zhao L."/>
            <person name="Wei J."/>
            <person name="Que T."/>
            <person name="Du C."/>
            <person name="Cheng J."/>
            <person name="Dai P."/>
            <person name="Han X."/>
            <person name="Huang E."/>
            <person name="Gao Y."/>
            <person name="Liu J."/>
            <person name="Shao H."/>
            <person name="Ye R."/>
            <person name="Li L."/>
            <person name="Wei W."/>
            <person name="Wang X."/>
            <person name="Wang C."/>
            <person name="Yang T."/>
            <person name="Huo Q."/>
            <person name="Li W."/>
            <person name="Guo W."/>
            <person name="Chen H."/>
            <person name="Zhou L."/>
            <person name="Ni X."/>
            <person name="Tian J."/>
            <person name="Zhou Y."/>
            <person name="Sheng Y."/>
            <person name="Liu T."/>
            <person name="Pan Y."/>
            <person name="Xia L."/>
            <person name="Li J."/>
            <person name="Zhao F."/>
            <person name="Cao W."/>
        </authorList>
    </citation>
    <scope>NUCLEOTIDE SEQUENCE</scope>
    <source>
        <strain evidence="1">Hyas-2018</strain>
    </source>
</reference>
<evidence type="ECO:0000313" key="2">
    <source>
        <dbReference type="Proteomes" id="UP000821845"/>
    </source>
</evidence>
<comment type="caution">
    <text evidence="1">The sequence shown here is derived from an EMBL/GenBank/DDBJ whole genome shotgun (WGS) entry which is preliminary data.</text>
</comment>
<gene>
    <name evidence="1" type="ORF">HPB50_002701</name>
</gene>
<evidence type="ECO:0000313" key="1">
    <source>
        <dbReference type="EMBL" id="KAH6944328.1"/>
    </source>
</evidence>